<dbReference type="Pfam" id="PF03756">
    <property type="entry name" value="AfsA"/>
    <property type="match status" value="1"/>
</dbReference>
<reference evidence="3" key="1">
    <citation type="journal article" date="2014" name="Int. J. Syst. Evol. Microbiol.">
        <title>Complete genome sequence of Corynebacterium casei LMG S-19264T (=DSM 44701T), isolated from a smear-ripened cheese.</title>
        <authorList>
            <consortium name="US DOE Joint Genome Institute (JGI-PGF)"/>
            <person name="Walter F."/>
            <person name="Albersmeier A."/>
            <person name="Kalinowski J."/>
            <person name="Ruckert C."/>
        </authorList>
    </citation>
    <scope>NUCLEOTIDE SEQUENCE</scope>
    <source>
        <strain evidence="3">CGMCC 4.7110</strain>
    </source>
</reference>
<accession>A0A917XQJ7</accession>
<sequence length="328" mass="34739">MGASRPARPQSGRGGYRVVHRPRWPQPAPPDGDDRIQEFVLTGELPVGHPVFDDGFGRFHDPQAAFTMVRHLGEGIGQSHFGVPGDRVGVFYRFGLDTCDVGAWRRLPGPGTLTVHLRIRPDKMIGGVPRSLEFDTRLAIDGADAGTGSASLLLLTPVLHRSHREHSRAAVHAAVPGAPHGGAGAPEAGTAPDPEEVGRAGKDNVLLHDPVELGGDRLSAAVRPAAAWPSQGAADADLPSSLALEALRQTALLAAHRLHGLDPRHSTPAALHTHFRGYAEPDVAMRCAAVAQPPRQDALGRRLLPLTLTLTQAGRAVTEATISLVEDL</sequence>
<organism evidence="3 4">
    <name type="scientific">Streptomyces fuscichromogenes</name>
    <dbReference type="NCBI Taxonomy" id="1324013"/>
    <lineage>
        <taxon>Bacteria</taxon>
        <taxon>Bacillati</taxon>
        <taxon>Actinomycetota</taxon>
        <taxon>Actinomycetes</taxon>
        <taxon>Kitasatosporales</taxon>
        <taxon>Streptomycetaceae</taxon>
        <taxon>Streptomyces</taxon>
    </lineage>
</organism>
<feature type="region of interest" description="Disordered" evidence="1">
    <location>
        <begin position="1"/>
        <end position="32"/>
    </location>
</feature>
<name>A0A917XQJ7_9ACTN</name>
<dbReference type="Proteomes" id="UP000653411">
    <property type="component" value="Unassembled WGS sequence"/>
</dbReference>
<protein>
    <recommendedName>
        <fullName evidence="2">A-factor biosynthesis hotdog domain-containing protein</fullName>
    </recommendedName>
</protein>
<reference evidence="3" key="2">
    <citation type="submission" date="2020-09" db="EMBL/GenBank/DDBJ databases">
        <authorList>
            <person name="Sun Q."/>
            <person name="Zhou Y."/>
        </authorList>
    </citation>
    <scope>NUCLEOTIDE SEQUENCE</scope>
    <source>
        <strain evidence="3">CGMCC 4.7110</strain>
    </source>
</reference>
<dbReference type="AlphaFoldDB" id="A0A917XQJ7"/>
<evidence type="ECO:0000313" key="3">
    <source>
        <dbReference type="EMBL" id="GGN45942.1"/>
    </source>
</evidence>
<dbReference type="EMBL" id="BMML01000050">
    <property type="protein sequence ID" value="GGN45942.1"/>
    <property type="molecule type" value="Genomic_DNA"/>
</dbReference>
<dbReference type="InterPro" id="IPR005509">
    <property type="entry name" value="AfsA_hotdog_dom"/>
</dbReference>
<keyword evidence="4" id="KW-1185">Reference proteome</keyword>
<evidence type="ECO:0000259" key="2">
    <source>
        <dbReference type="Pfam" id="PF03756"/>
    </source>
</evidence>
<evidence type="ECO:0000256" key="1">
    <source>
        <dbReference type="SAM" id="MobiDB-lite"/>
    </source>
</evidence>
<feature type="region of interest" description="Disordered" evidence="1">
    <location>
        <begin position="177"/>
        <end position="196"/>
    </location>
</feature>
<proteinExistence type="predicted"/>
<dbReference type="RefSeq" id="WP_189269516.1">
    <property type="nucleotide sequence ID" value="NZ_BMML01000050.1"/>
</dbReference>
<gene>
    <name evidence="3" type="ORF">GCM10011578_098350</name>
</gene>
<evidence type="ECO:0000313" key="4">
    <source>
        <dbReference type="Proteomes" id="UP000653411"/>
    </source>
</evidence>
<comment type="caution">
    <text evidence="3">The sequence shown here is derived from an EMBL/GenBank/DDBJ whole genome shotgun (WGS) entry which is preliminary data.</text>
</comment>
<feature type="domain" description="A-factor biosynthesis hotdog" evidence="2">
    <location>
        <begin position="197"/>
        <end position="322"/>
    </location>
</feature>